<dbReference type="Proteomes" id="UP001589854">
    <property type="component" value="Unassembled WGS sequence"/>
</dbReference>
<comment type="caution">
    <text evidence="1">The sequence shown here is derived from an EMBL/GenBank/DDBJ whole genome shotgun (WGS) entry which is preliminary data.</text>
</comment>
<dbReference type="Pfam" id="PF12787">
    <property type="entry name" value="EcsC"/>
    <property type="match status" value="1"/>
</dbReference>
<reference evidence="1 2" key="1">
    <citation type="submission" date="2024-09" db="EMBL/GenBank/DDBJ databases">
        <authorList>
            <person name="Sun Q."/>
            <person name="Mori K."/>
        </authorList>
    </citation>
    <scope>NUCLEOTIDE SEQUENCE [LARGE SCALE GENOMIC DNA]</scope>
    <source>
        <strain evidence="1 2">CCM 7228</strain>
    </source>
</reference>
<accession>A0ABV6G9Z8</accession>
<dbReference type="PANTHER" id="PTHR41260">
    <property type="entry name" value="PROTEIN ECSC"/>
    <property type="match status" value="1"/>
</dbReference>
<name>A0ABV6G9Z8_9BACI</name>
<organism evidence="1 2">
    <name type="scientific">Metabacillus herbersteinensis</name>
    <dbReference type="NCBI Taxonomy" id="283816"/>
    <lineage>
        <taxon>Bacteria</taxon>
        <taxon>Bacillati</taxon>
        <taxon>Bacillota</taxon>
        <taxon>Bacilli</taxon>
        <taxon>Bacillales</taxon>
        <taxon>Bacillaceae</taxon>
        <taxon>Metabacillus</taxon>
    </lineage>
</organism>
<protein>
    <submittedName>
        <fullName evidence="1">EcsC family protein</fullName>
    </submittedName>
</protein>
<gene>
    <name evidence="1" type="ORF">ACFFIX_02335</name>
</gene>
<proteinExistence type="predicted"/>
<keyword evidence="2" id="KW-1185">Reference proteome</keyword>
<dbReference type="EMBL" id="JBHLVO010000001">
    <property type="protein sequence ID" value="MFC0270298.1"/>
    <property type="molecule type" value="Genomic_DNA"/>
</dbReference>
<evidence type="ECO:0000313" key="1">
    <source>
        <dbReference type="EMBL" id="MFC0270298.1"/>
    </source>
</evidence>
<evidence type="ECO:0000313" key="2">
    <source>
        <dbReference type="Proteomes" id="UP001589854"/>
    </source>
</evidence>
<dbReference type="RefSeq" id="WP_378930089.1">
    <property type="nucleotide sequence ID" value="NZ_JBHLVO010000001.1"/>
</dbReference>
<dbReference type="PANTHER" id="PTHR41260:SF1">
    <property type="entry name" value="PROTEIN ECSC"/>
    <property type="match status" value="1"/>
</dbReference>
<dbReference type="InterPro" id="IPR024787">
    <property type="entry name" value="EcsC"/>
</dbReference>
<sequence length="284" mass="32993">MDSTRNQEILNEIYAWEAGLQEDHRSDFIRTFNKWLNNKMENIPESAKKLFLETFDKSLFYLHSFIQNTQIQQDARNQILLSARALNQDIKTFEDLQSLSLDQLHYISDLQTSKHRLYSLMQGGLTGTGGLLLAGVDVPAQTVLNLRAVQMVSMCYGFEVNTPYEMMTSLKVYHASLMPKHLKYKQWLSLKEELNENEYSRYFYEGIEELADEASLEFLAKQIVKLSAISLVKKKTLQGIPLLSIVIGASMNYRLTRQVTDFANNYYQYRLILKTSELDQLHNY</sequence>